<gene>
    <name evidence="8" type="primary">rpo12</name>
    <name evidence="8" type="synonym">rpoP</name>
    <name evidence="9" type="ORF">Mpt1_c10670</name>
</gene>
<dbReference type="SMART" id="SM00659">
    <property type="entry name" value="RPOLCX"/>
    <property type="match status" value="1"/>
</dbReference>
<dbReference type="InterPro" id="IPR029040">
    <property type="entry name" value="RPABC4/Spt4"/>
</dbReference>
<keyword evidence="1 8" id="KW-0240">DNA-directed RNA polymerase</keyword>
<evidence type="ECO:0000256" key="4">
    <source>
        <dbReference type="ARBA" id="ARBA00022695"/>
    </source>
</evidence>
<dbReference type="HOGENOM" id="CLU_179456_2_1_2"/>
<dbReference type="EC" id="2.7.7.6" evidence="8"/>
<feature type="binding site" evidence="8">
    <location>
        <position position="24"/>
    </location>
    <ligand>
        <name>Zn(2+)</name>
        <dbReference type="ChEBI" id="CHEBI:29105"/>
    </ligand>
</feature>
<comment type="subcellular location">
    <subcellularLocation>
        <location evidence="8">Cytoplasm</location>
    </subcellularLocation>
</comment>
<dbReference type="KEGG" id="mear:Mpt1_c10670"/>
<dbReference type="GO" id="GO:0005737">
    <property type="term" value="C:cytoplasm"/>
    <property type="evidence" value="ECO:0007669"/>
    <property type="project" value="UniProtKB-SubCell"/>
</dbReference>
<comment type="cofactor">
    <cofactor evidence="8">
        <name>Zn(2+)</name>
        <dbReference type="ChEBI" id="CHEBI:29105"/>
    </cofactor>
    <text evidence="8">Binds 1 zinc ion.</text>
</comment>
<feature type="binding site" evidence="8">
    <location>
        <position position="21"/>
    </location>
    <ligand>
        <name>Zn(2+)</name>
        <dbReference type="ChEBI" id="CHEBI:29105"/>
    </ligand>
</feature>
<dbReference type="STRING" id="1577791.Mpt1_c10670"/>
<sequence>MYRCAKCNEPIRNVNALGLQCEKCGSKIFFKERPNVKKVLKSD</sequence>
<proteinExistence type="inferred from homology"/>
<evidence type="ECO:0000256" key="6">
    <source>
        <dbReference type="ARBA" id="ARBA00022833"/>
    </source>
</evidence>
<protein>
    <recommendedName>
        <fullName evidence="8">DNA-directed RNA polymerase subunit Rpo12</fullName>
        <ecNumber evidence="8">2.7.7.6</ecNumber>
    </recommendedName>
    <alternativeName>
        <fullName evidence="8">DNA-directed RNA polymerase subunit P</fullName>
    </alternativeName>
</protein>
<evidence type="ECO:0000256" key="8">
    <source>
        <dbReference type="HAMAP-Rule" id="MF_00615"/>
    </source>
</evidence>
<dbReference type="InterPro" id="IPR023464">
    <property type="entry name" value="Rpo12"/>
</dbReference>
<dbReference type="Proteomes" id="UP000030787">
    <property type="component" value="Chromosome"/>
</dbReference>
<keyword evidence="2 8" id="KW-0963">Cytoplasm</keyword>
<keyword evidence="4 8" id="KW-0548">Nucleotidyltransferase</keyword>
<reference evidence="9 10" key="1">
    <citation type="journal article" date="2014" name="Appl. Environ. Microbiol.">
        <title>Comparative Genome Analysis of 'Candidatus Methanoplasma termitum' Indicates a New Mode of Energy Metabolism in the Seventh Order of Methanogens.</title>
        <authorList>
            <person name="Lang K."/>
            <person name="Schuldes J."/>
            <person name="Klingl A."/>
            <person name="Poehlein A."/>
            <person name="Daniel R."/>
            <person name="Brune A."/>
        </authorList>
    </citation>
    <scope>NUCLEOTIDE SEQUENCE [LARGE SCALE GENOMIC DNA]</scope>
    <source>
        <strain evidence="10">Mpt1</strain>
    </source>
</reference>
<evidence type="ECO:0000256" key="3">
    <source>
        <dbReference type="ARBA" id="ARBA00022679"/>
    </source>
</evidence>
<comment type="catalytic activity">
    <reaction evidence="8">
        <text>RNA(n) + a ribonucleoside 5'-triphosphate = RNA(n+1) + diphosphate</text>
        <dbReference type="Rhea" id="RHEA:21248"/>
        <dbReference type="Rhea" id="RHEA-COMP:14527"/>
        <dbReference type="Rhea" id="RHEA-COMP:17342"/>
        <dbReference type="ChEBI" id="CHEBI:33019"/>
        <dbReference type="ChEBI" id="CHEBI:61557"/>
        <dbReference type="ChEBI" id="CHEBI:140395"/>
        <dbReference type="EC" id="2.7.7.6"/>
    </reaction>
</comment>
<keyword evidence="7 8" id="KW-0804">Transcription</keyword>
<dbReference type="InterPro" id="IPR006591">
    <property type="entry name" value="RNAP_P/RPABC4"/>
</dbReference>
<organism evidence="9 10">
    <name type="scientific">Candidatus Methanoplasma termitum</name>
    <dbReference type="NCBI Taxonomy" id="1577791"/>
    <lineage>
        <taxon>Archaea</taxon>
        <taxon>Methanobacteriati</taxon>
        <taxon>Thermoplasmatota</taxon>
        <taxon>Thermoplasmata</taxon>
        <taxon>Methanomassiliicoccales</taxon>
        <taxon>Methanomassiliicoccaceae</taxon>
        <taxon>Candidatus Methanoplasma</taxon>
    </lineage>
</organism>
<feature type="binding site" evidence="8">
    <location>
        <position position="7"/>
    </location>
    <ligand>
        <name>Zn(2+)</name>
        <dbReference type="ChEBI" id="CHEBI:29105"/>
    </ligand>
</feature>
<evidence type="ECO:0000256" key="1">
    <source>
        <dbReference type="ARBA" id="ARBA00022478"/>
    </source>
</evidence>
<evidence type="ECO:0000256" key="2">
    <source>
        <dbReference type="ARBA" id="ARBA00022490"/>
    </source>
</evidence>
<keyword evidence="5 8" id="KW-0479">Metal-binding</keyword>
<dbReference type="GO" id="GO:0000428">
    <property type="term" value="C:DNA-directed RNA polymerase complex"/>
    <property type="evidence" value="ECO:0007669"/>
    <property type="project" value="UniProtKB-KW"/>
</dbReference>
<dbReference type="GO" id="GO:0003677">
    <property type="term" value="F:DNA binding"/>
    <property type="evidence" value="ECO:0007669"/>
    <property type="project" value="InterPro"/>
</dbReference>
<dbReference type="AlphaFoldDB" id="A0A0A7LCN6"/>
<evidence type="ECO:0000313" key="9">
    <source>
        <dbReference type="EMBL" id="AIZ56935.1"/>
    </source>
</evidence>
<evidence type="ECO:0000256" key="7">
    <source>
        <dbReference type="ARBA" id="ARBA00023163"/>
    </source>
</evidence>
<evidence type="ECO:0000256" key="5">
    <source>
        <dbReference type="ARBA" id="ARBA00022723"/>
    </source>
</evidence>
<dbReference type="SUPFAM" id="SSF63393">
    <property type="entry name" value="RNA polymerase subunits"/>
    <property type="match status" value="1"/>
</dbReference>
<dbReference type="OrthoDB" id="129238at2157"/>
<keyword evidence="10" id="KW-1185">Reference proteome</keyword>
<dbReference type="Gene3D" id="2.20.28.30">
    <property type="entry name" value="RNA polymerase ii, chain L"/>
    <property type="match status" value="1"/>
</dbReference>
<dbReference type="GeneID" id="97419393"/>
<evidence type="ECO:0000313" key="10">
    <source>
        <dbReference type="Proteomes" id="UP000030787"/>
    </source>
</evidence>
<dbReference type="GO" id="GO:0008270">
    <property type="term" value="F:zinc ion binding"/>
    <property type="evidence" value="ECO:0007669"/>
    <property type="project" value="UniProtKB-UniRule"/>
</dbReference>
<keyword evidence="6 8" id="KW-0862">Zinc</keyword>
<dbReference type="HAMAP" id="MF_00615">
    <property type="entry name" value="RNApol_arch_Rpo12"/>
    <property type="match status" value="1"/>
</dbReference>
<comment type="subunit">
    <text evidence="8">Part of the RNA polymerase complex.</text>
</comment>
<accession>A0A0A7LCN6</accession>
<dbReference type="GO" id="GO:0003899">
    <property type="term" value="F:DNA-directed RNA polymerase activity"/>
    <property type="evidence" value="ECO:0007669"/>
    <property type="project" value="UniProtKB-UniRule"/>
</dbReference>
<dbReference type="EMBL" id="CP010070">
    <property type="protein sequence ID" value="AIZ56935.1"/>
    <property type="molecule type" value="Genomic_DNA"/>
</dbReference>
<comment type="function">
    <text evidence="8">DNA-dependent RNA polymerase (RNAP) catalyzes the transcription of DNA into RNA using the four ribonucleoside triphosphates as substrates.</text>
</comment>
<keyword evidence="3 8" id="KW-0808">Transferase</keyword>
<dbReference type="GO" id="GO:0006351">
    <property type="term" value="P:DNA-templated transcription"/>
    <property type="evidence" value="ECO:0007669"/>
    <property type="project" value="UniProtKB-UniRule"/>
</dbReference>
<comment type="similarity">
    <text evidence="8">Belongs to the archaeal Rpo12/eukaryotic RPC10 RNA polymerase subunit family.</text>
</comment>
<dbReference type="RefSeq" id="WP_048112863.1">
    <property type="nucleotide sequence ID" value="NZ_CP010070.1"/>
</dbReference>
<name>A0A0A7LCN6_9ARCH</name>